<evidence type="ECO:0000256" key="1">
    <source>
        <dbReference type="SAM" id="Phobius"/>
    </source>
</evidence>
<keyword evidence="1" id="KW-0812">Transmembrane</keyword>
<dbReference type="EMBL" id="JACSPM010000005">
    <property type="protein sequence ID" value="MBD8024721.1"/>
    <property type="molecule type" value="Genomic_DNA"/>
</dbReference>
<proteinExistence type="predicted"/>
<reference evidence="2 3" key="1">
    <citation type="submission" date="2020-08" db="EMBL/GenBank/DDBJ databases">
        <title>A Genomic Blueprint of the Chicken Gut Microbiome.</title>
        <authorList>
            <person name="Gilroy R."/>
            <person name="Ravi A."/>
            <person name="Getino M."/>
            <person name="Pursley I."/>
            <person name="Horton D.L."/>
            <person name="Alikhan N.-F."/>
            <person name="Baker D."/>
            <person name="Gharbi K."/>
            <person name="Hall N."/>
            <person name="Watson M."/>
            <person name="Adriaenssens E.M."/>
            <person name="Foster-Nyarko E."/>
            <person name="Jarju S."/>
            <person name="Secka A."/>
            <person name="Antonio M."/>
            <person name="Oren A."/>
            <person name="Chaudhuri R."/>
            <person name="La Ragione R.M."/>
            <person name="Hildebrand F."/>
            <person name="Pallen M.J."/>
        </authorList>
    </citation>
    <scope>NUCLEOTIDE SEQUENCE [LARGE SCALE GENOMIC DNA]</scope>
    <source>
        <strain evidence="2 3">Sa1CUA4</strain>
    </source>
</reference>
<keyword evidence="3" id="KW-1185">Reference proteome</keyword>
<feature type="transmembrane region" description="Helical" evidence="1">
    <location>
        <begin position="150"/>
        <end position="175"/>
    </location>
</feature>
<feature type="transmembrane region" description="Helical" evidence="1">
    <location>
        <begin position="74"/>
        <end position="98"/>
    </location>
</feature>
<name>A0ABR8X5X2_9MICO</name>
<comment type="caution">
    <text evidence="2">The sequence shown here is derived from an EMBL/GenBank/DDBJ whole genome shotgun (WGS) entry which is preliminary data.</text>
</comment>
<sequence>MAPADLSHGRALAEERNRFGGVKFGSAFFGWLAAFGAVVLLSAIVGAVGAAIGIETGTTVEEVADAASDNPDTVGIVGAIAIGIALFVAYLAGGYVAGRMARFSGAAQGFAVWLWGIVIAIVVALLSLAAGSRWDILSALDGFPRFPMDATLTGIITAVVAAIVTLGGAILGGILGMRYHRRVDRLGVDRDADGV</sequence>
<evidence type="ECO:0000313" key="2">
    <source>
        <dbReference type="EMBL" id="MBD8024721.1"/>
    </source>
</evidence>
<feature type="transmembrane region" description="Helical" evidence="1">
    <location>
        <begin position="110"/>
        <end position="130"/>
    </location>
</feature>
<accession>A0ABR8X5X2</accession>
<evidence type="ECO:0008006" key="4">
    <source>
        <dbReference type="Google" id="ProtNLM"/>
    </source>
</evidence>
<evidence type="ECO:0000313" key="3">
    <source>
        <dbReference type="Proteomes" id="UP000602532"/>
    </source>
</evidence>
<dbReference type="Proteomes" id="UP000602532">
    <property type="component" value="Unassembled WGS sequence"/>
</dbReference>
<keyword evidence="1" id="KW-1133">Transmembrane helix</keyword>
<feature type="transmembrane region" description="Helical" evidence="1">
    <location>
        <begin position="28"/>
        <end position="54"/>
    </location>
</feature>
<organism evidence="2 3">
    <name type="scientific">Microbacterium gallinarum</name>
    <dbReference type="NCBI Taxonomy" id="2762209"/>
    <lineage>
        <taxon>Bacteria</taxon>
        <taxon>Bacillati</taxon>
        <taxon>Actinomycetota</taxon>
        <taxon>Actinomycetes</taxon>
        <taxon>Micrococcales</taxon>
        <taxon>Microbacteriaceae</taxon>
        <taxon>Microbacterium</taxon>
    </lineage>
</organism>
<gene>
    <name evidence="2" type="ORF">H9622_14130</name>
</gene>
<protein>
    <recommendedName>
        <fullName evidence="4">Major facilitator superfamily (MFS) profile domain-containing protein</fullName>
    </recommendedName>
</protein>
<keyword evidence="1" id="KW-0472">Membrane</keyword>